<proteinExistence type="predicted"/>
<evidence type="ECO:0000313" key="3">
    <source>
        <dbReference type="Proteomes" id="UP000265520"/>
    </source>
</evidence>
<accession>A0A392R7M4</accession>
<dbReference type="Proteomes" id="UP000265520">
    <property type="component" value="Unassembled WGS sequence"/>
</dbReference>
<evidence type="ECO:0000256" key="1">
    <source>
        <dbReference type="SAM" id="MobiDB-lite"/>
    </source>
</evidence>
<feature type="non-terminal residue" evidence="2">
    <location>
        <position position="132"/>
    </location>
</feature>
<protein>
    <submittedName>
        <fullName evidence="2">Uncharacterized protein</fullName>
    </submittedName>
</protein>
<dbReference type="AlphaFoldDB" id="A0A392R7M4"/>
<keyword evidence="3" id="KW-1185">Reference proteome</keyword>
<evidence type="ECO:0000313" key="2">
    <source>
        <dbReference type="EMBL" id="MCI32249.1"/>
    </source>
</evidence>
<sequence>MPHFQYPCMAAVARGQHPQQLHHMPSPQQPLMIPQQNHQQQQGGYQQRNQSGPRNTSEKKVVHFDPVPLPYDQIFPYLVQKGMVELKPLRPLAPHTHLSLTKMLNVTITLGHQGITLKTAGPLSIRFKSSST</sequence>
<reference evidence="2 3" key="1">
    <citation type="journal article" date="2018" name="Front. Plant Sci.">
        <title>Red Clover (Trifolium pratense) and Zigzag Clover (T. medium) - A Picture of Genomic Similarities and Differences.</title>
        <authorList>
            <person name="Dluhosova J."/>
            <person name="Istvanek J."/>
            <person name="Nedelnik J."/>
            <person name="Repkova J."/>
        </authorList>
    </citation>
    <scope>NUCLEOTIDE SEQUENCE [LARGE SCALE GENOMIC DNA]</scope>
    <source>
        <strain evidence="3">cv. 10/8</strain>
        <tissue evidence="2">Leaf</tissue>
    </source>
</reference>
<comment type="caution">
    <text evidence="2">The sequence shown here is derived from an EMBL/GenBank/DDBJ whole genome shotgun (WGS) entry which is preliminary data.</text>
</comment>
<dbReference type="EMBL" id="LXQA010193829">
    <property type="protein sequence ID" value="MCI32249.1"/>
    <property type="molecule type" value="Genomic_DNA"/>
</dbReference>
<name>A0A392R7M4_9FABA</name>
<feature type="compositionally biased region" description="Low complexity" evidence="1">
    <location>
        <begin position="29"/>
        <end position="50"/>
    </location>
</feature>
<feature type="region of interest" description="Disordered" evidence="1">
    <location>
        <begin position="16"/>
        <end position="59"/>
    </location>
</feature>
<organism evidence="2 3">
    <name type="scientific">Trifolium medium</name>
    <dbReference type="NCBI Taxonomy" id="97028"/>
    <lineage>
        <taxon>Eukaryota</taxon>
        <taxon>Viridiplantae</taxon>
        <taxon>Streptophyta</taxon>
        <taxon>Embryophyta</taxon>
        <taxon>Tracheophyta</taxon>
        <taxon>Spermatophyta</taxon>
        <taxon>Magnoliopsida</taxon>
        <taxon>eudicotyledons</taxon>
        <taxon>Gunneridae</taxon>
        <taxon>Pentapetalae</taxon>
        <taxon>rosids</taxon>
        <taxon>fabids</taxon>
        <taxon>Fabales</taxon>
        <taxon>Fabaceae</taxon>
        <taxon>Papilionoideae</taxon>
        <taxon>50 kb inversion clade</taxon>
        <taxon>NPAAA clade</taxon>
        <taxon>Hologalegina</taxon>
        <taxon>IRL clade</taxon>
        <taxon>Trifolieae</taxon>
        <taxon>Trifolium</taxon>
    </lineage>
</organism>